<reference evidence="2 3" key="1">
    <citation type="submission" date="2020-12" db="EMBL/GenBank/DDBJ databases">
        <title>Sulforoseuscoccus oceanibium gen. nov., sp. nov., a representative of the phylum Verrucomicrobia with special cytoplasmic membrane, and proposal of Sulforoseuscoccusaceae fam. nov.</title>
        <authorList>
            <person name="Xi F."/>
        </authorList>
    </citation>
    <scope>NUCLEOTIDE SEQUENCE [LARGE SCALE GENOMIC DNA]</scope>
    <source>
        <strain evidence="2 3">T37</strain>
    </source>
</reference>
<dbReference type="Pfam" id="PF00149">
    <property type="entry name" value="Metallophos"/>
    <property type="match status" value="1"/>
</dbReference>
<evidence type="ECO:0000313" key="2">
    <source>
        <dbReference type="EMBL" id="QQL45230.1"/>
    </source>
</evidence>
<dbReference type="SUPFAM" id="SSF56300">
    <property type="entry name" value="Metallo-dependent phosphatases"/>
    <property type="match status" value="1"/>
</dbReference>
<dbReference type="Proteomes" id="UP000475117">
    <property type="component" value="Chromosome"/>
</dbReference>
<dbReference type="EMBL" id="CP066776">
    <property type="protein sequence ID" value="QQL45230.1"/>
    <property type="molecule type" value="Genomic_DNA"/>
</dbReference>
<keyword evidence="3" id="KW-1185">Reference proteome</keyword>
<organism evidence="2 3">
    <name type="scientific">Sulfuriroseicoccus oceanibius</name>
    <dbReference type="NCBI Taxonomy" id="2707525"/>
    <lineage>
        <taxon>Bacteria</taxon>
        <taxon>Pseudomonadati</taxon>
        <taxon>Verrucomicrobiota</taxon>
        <taxon>Verrucomicrobiia</taxon>
        <taxon>Verrucomicrobiales</taxon>
        <taxon>Verrucomicrobiaceae</taxon>
        <taxon>Sulfuriroseicoccus</taxon>
    </lineage>
</organism>
<sequence>MPVSPDLDLPEDGVVRILSDLHLGHPGSICRSVDEFRPLMEGVTTLVLNGDTTEDCSSQLASESLKQYDALIQMTGACGVAVVRTRGNHDPDAEPVGCLWAAGRKVLVTHGDVCFPYGSPWSGGLERARPALERVACEHGEVKTLDQRLALARDWAGCFHPPVRKVTSRVNGLIRVLLRAFWPPSAAWRLISTRMAALGYVDRFLDEYAPDVRVMVFGHIHRAGVWSGRRGGRTLINTGAFQPLAGRVACDLDVEGITVRKIVRGKDGRWVTAGRVWHASWESLGA</sequence>
<accession>A0A6B3L4H8</accession>
<dbReference type="RefSeq" id="WP_164364044.1">
    <property type="nucleotide sequence ID" value="NZ_CP066776.1"/>
</dbReference>
<dbReference type="Gene3D" id="3.60.21.10">
    <property type="match status" value="1"/>
</dbReference>
<dbReference type="AlphaFoldDB" id="A0A6B3L4H8"/>
<proteinExistence type="predicted"/>
<feature type="domain" description="Calcineurin-like phosphoesterase" evidence="1">
    <location>
        <begin position="17"/>
        <end position="222"/>
    </location>
</feature>
<dbReference type="InterPro" id="IPR004843">
    <property type="entry name" value="Calcineurin-like_PHP"/>
</dbReference>
<dbReference type="GO" id="GO:0016787">
    <property type="term" value="F:hydrolase activity"/>
    <property type="evidence" value="ECO:0007669"/>
    <property type="project" value="InterPro"/>
</dbReference>
<dbReference type="KEGG" id="soa:G3M56_001180"/>
<gene>
    <name evidence="2" type="ORF">G3M56_001180</name>
</gene>
<protein>
    <submittedName>
        <fullName evidence="2">Metallophosphoesterase</fullName>
    </submittedName>
</protein>
<dbReference type="InterPro" id="IPR029052">
    <property type="entry name" value="Metallo-depent_PP-like"/>
</dbReference>
<name>A0A6B3L4H8_9BACT</name>
<evidence type="ECO:0000259" key="1">
    <source>
        <dbReference type="Pfam" id="PF00149"/>
    </source>
</evidence>
<evidence type="ECO:0000313" key="3">
    <source>
        <dbReference type="Proteomes" id="UP000475117"/>
    </source>
</evidence>